<comment type="catalytic activity">
    <reaction evidence="4">
        <text>a quinol + 2 Fe(III)-[cytochrome c](out) = a quinone + 2 Fe(II)-[cytochrome c](out) + 2 H(+)(out)</text>
        <dbReference type="Rhea" id="RHEA:11484"/>
        <dbReference type="Rhea" id="RHEA-COMP:10350"/>
        <dbReference type="Rhea" id="RHEA-COMP:14399"/>
        <dbReference type="ChEBI" id="CHEBI:15378"/>
        <dbReference type="ChEBI" id="CHEBI:24646"/>
        <dbReference type="ChEBI" id="CHEBI:29033"/>
        <dbReference type="ChEBI" id="CHEBI:29034"/>
        <dbReference type="ChEBI" id="CHEBI:132124"/>
        <dbReference type="EC" id="7.1.1.8"/>
    </reaction>
</comment>
<feature type="transmembrane region" description="Helical" evidence="6">
    <location>
        <begin position="178"/>
        <end position="199"/>
    </location>
</feature>
<evidence type="ECO:0000256" key="2">
    <source>
        <dbReference type="ARBA" id="ARBA00012951"/>
    </source>
</evidence>
<evidence type="ECO:0000256" key="5">
    <source>
        <dbReference type="ARBA" id="ARBA00029568"/>
    </source>
</evidence>
<feature type="transmembrane region" description="Helical" evidence="6">
    <location>
        <begin position="120"/>
        <end position="142"/>
    </location>
</feature>
<feature type="transmembrane region" description="Helical" evidence="6">
    <location>
        <begin position="48"/>
        <end position="78"/>
    </location>
</feature>
<evidence type="ECO:0000256" key="1">
    <source>
        <dbReference type="ARBA" id="ARBA00001971"/>
    </source>
</evidence>
<keyword evidence="6" id="KW-0812">Transmembrane</keyword>
<keyword evidence="6" id="KW-0472">Membrane</keyword>
<dbReference type="PROSITE" id="PS51002">
    <property type="entry name" value="CYTB_NTER"/>
    <property type="match status" value="1"/>
</dbReference>
<reference evidence="8" key="1">
    <citation type="submission" date="2024-05" db="EMBL/GenBank/DDBJ databases">
        <authorList>
            <person name="Kim S."/>
            <person name="Heo J."/>
            <person name="Choi H."/>
            <person name="Choi Y."/>
            <person name="Kwon S.-W."/>
            <person name="Kim Y."/>
        </authorList>
    </citation>
    <scope>NUCLEOTIDE SEQUENCE</scope>
    <source>
        <strain evidence="8">KACC 23699</strain>
    </source>
</reference>
<dbReference type="SUPFAM" id="SSF81342">
    <property type="entry name" value="Transmembrane di-heme cytochromes"/>
    <property type="match status" value="1"/>
</dbReference>
<evidence type="ECO:0000259" key="7">
    <source>
        <dbReference type="PROSITE" id="PS51002"/>
    </source>
</evidence>
<gene>
    <name evidence="8" type="ORF">ABEG17_02900</name>
</gene>
<dbReference type="RefSeq" id="WP_406831781.1">
    <property type="nucleotide sequence ID" value="NZ_CP157483.1"/>
</dbReference>
<accession>A0AAU7JV11</accession>
<dbReference type="Pfam" id="PF13631">
    <property type="entry name" value="Cytochrom_B_N_2"/>
    <property type="match status" value="1"/>
</dbReference>
<dbReference type="AlphaFoldDB" id="A0AAU7JV11"/>
<evidence type="ECO:0000256" key="4">
    <source>
        <dbReference type="ARBA" id="ARBA00029351"/>
    </source>
</evidence>
<dbReference type="GO" id="GO:0022904">
    <property type="term" value="P:respiratory electron transport chain"/>
    <property type="evidence" value="ECO:0007669"/>
    <property type="project" value="InterPro"/>
</dbReference>
<comment type="cofactor">
    <cofactor evidence="1">
        <name>heme</name>
        <dbReference type="ChEBI" id="CHEBI:30413"/>
    </cofactor>
</comment>
<dbReference type="GO" id="GO:0016020">
    <property type="term" value="C:membrane"/>
    <property type="evidence" value="ECO:0007669"/>
    <property type="project" value="InterPro"/>
</dbReference>
<organism evidence="8">
    <name type="scientific">Pedococcus sp. KACC 23699</name>
    <dbReference type="NCBI Taxonomy" id="3149228"/>
    <lineage>
        <taxon>Bacteria</taxon>
        <taxon>Bacillati</taxon>
        <taxon>Actinomycetota</taxon>
        <taxon>Actinomycetes</taxon>
        <taxon>Micrococcales</taxon>
        <taxon>Intrasporangiaceae</taxon>
        <taxon>Pedococcus</taxon>
    </lineage>
</organism>
<name>A0AAU7JV11_9MICO</name>
<dbReference type="GO" id="GO:0008121">
    <property type="term" value="F:quinol-cytochrome-c reductase activity"/>
    <property type="evidence" value="ECO:0007669"/>
    <property type="project" value="UniProtKB-EC"/>
</dbReference>
<evidence type="ECO:0000256" key="3">
    <source>
        <dbReference type="ARBA" id="ARBA00016116"/>
    </source>
</evidence>
<sequence>MSGVTQAPPPVGDAPRDSWTRALRERIERTVPPGQALPDRQPEYVSSWIYVFGVLTLAALTVVVVTGCLLAVGGAIWWHESSLGHFVNSLHLWSVELFFGVMVIHLWGKFWMAAWRGNRLLTWVTGVVAFVASIGAAFTGYLSQSNFDAQWISAEAKDGINSIGVGAWFNVLNPAQMLLWHVVLLPLAVGVIAALHIVLVRRHGVVPPLDARDGE</sequence>
<protein>
    <recommendedName>
        <fullName evidence="3">Cytochrome bc1 complex cytochrome b subunit</fullName>
        <ecNumber evidence="2">7.1.1.8</ecNumber>
    </recommendedName>
    <alternativeName>
        <fullName evidence="5">Cytochrome bc1 reductase complex subunit QcrB</fullName>
    </alternativeName>
</protein>
<keyword evidence="6" id="KW-1133">Transmembrane helix</keyword>
<dbReference type="EMBL" id="CP157483">
    <property type="protein sequence ID" value="XBO44293.1"/>
    <property type="molecule type" value="Genomic_DNA"/>
</dbReference>
<dbReference type="EC" id="7.1.1.8" evidence="2"/>
<evidence type="ECO:0000256" key="6">
    <source>
        <dbReference type="SAM" id="Phobius"/>
    </source>
</evidence>
<evidence type="ECO:0000313" key="8">
    <source>
        <dbReference type="EMBL" id="XBO44293.1"/>
    </source>
</evidence>
<dbReference type="InterPro" id="IPR016174">
    <property type="entry name" value="Di-haem_cyt_TM"/>
</dbReference>
<dbReference type="GO" id="GO:0016491">
    <property type="term" value="F:oxidoreductase activity"/>
    <property type="evidence" value="ECO:0007669"/>
    <property type="project" value="InterPro"/>
</dbReference>
<feature type="domain" description="Cytochrome b/b6 N-terminal region profile" evidence="7">
    <location>
        <begin position="19"/>
        <end position="209"/>
    </location>
</feature>
<dbReference type="Gene3D" id="1.20.810.10">
    <property type="entry name" value="Cytochrome Bc1 Complex, Chain C"/>
    <property type="match status" value="1"/>
</dbReference>
<proteinExistence type="predicted"/>
<feature type="transmembrane region" description="Helical" evidence="6">
    <location>
        <begin position="90"/>
        <end position="108"/>
    </location>
</feature>
<dbReference type="InterPro" id="IPR005797">
    <property type="entry name" value="Cyt_b/b6_N"/>
</dbReference>
<dbReference type="InterPro" id="IPR027387">
    <property type="entry name" value="Cytb/b6-like_sf"/>
</dbReference>